<dbReference type="InterPro" id="IPR036388">
    <property type="entry name" value="WH-like_DNA-bd_sf"/>
</dbReference>
<dbReference type="GeneID" id="44129440"/>
<dbReference type="Proteomes" id="UP000269431">
    <property type="component" value="Chromosome"/>
</dbReference>
<dbReference type="EMBL" id="CP011055">
    <property type="protein sequence ID" value="AKA73759.1"/>
    <property type="molecule type" value="Genomic_DNA"/>
</dbReference>
<dbReference type="EMBL" id="CP033239">
    <property type="protein sequence ID" value="AZF78707.1"/>
    <property type="molecule type" value="Genomic_DNA"/>
</dbReference>
<evidence type="ECO:0000313" key="12">
    <source>
        <dbReference type="EMBL" id="QPG50754.1"/>
    </source>
</evidence>
<dbReference type="SUPFAM" id="SSF46785">
    <property type="entry name" value="Winged helix' DNA-binding domain"/>
    <property type="match status" value="1"/>
</dbReference>
<evidence type="ECO:0000313" key="20">
    <source>
        <dbReference type="Proteomes" id="UP000273194"/>
    </source>
</evidence>
<dbReference type="EMBL" id="CP050869">
    <property type="protein sequence ID" value="QPG50754.1"/>
    <property type="molecule type" value="Genomic_DNA"/>
</dbReference>
<evidence type="ECO:0000313" key="21">
    <source>
        <dbReference type="Proteomes" id="UP000273443"/>
    </source>
</evidence>
<evidence type="ECO:0000313" key="16">
    <source>
        <dbReference type="Proteomes" id="UP000033106"/>
    </source>
</evidence>
<dbReference type="Proteomes" id="UP000275843">
    <property type="component" value="Chromosome"/>
</dbReference>
<evidence type="ECO:0000313" key="8">
    <source>
        <dbReference type="EMBL" id="AZF76096.1"/>
    </source>
</evidence>
<evidence type="ECO:0000313" key="24">
    <source>
        <dbReference type="Proteomes" id="UP000282269"/>
    </source>
</evidence>
<gene>
    <name evidence="12" type="ORF">HFC64_13840</name>
    <name evidence="13" type="ORF">SSOP1_0440</name>
    <name evidence="4" type="ORF">SULA_1481</name>
    <name evidence="2" type="ORF">SULB_1482</name>
    <name evidence="3" type="ORF">SULC_1480</name>
    <name evidence="5" type="ORF">SULG_07375</name>
    <name evidence="6" type="ORF">SULH_07375</name>
    <name evidence="7" type="ORF">SULI_07375</name>
    <name evidence="8" type="ORF">SULM_07375</name>
    <name evidence="9" type="ORF">SULN_07375</name>
    <name evidence="10" type="ORF">SULO_07385</name>
    <name evidence="11" type="ORF">SULZ_07615</name>
</gene>
<dbReference type="EMBL" id="CP033236">
    <property type="protein sequence ID" value="AZF70852.1"/>
    <property type="molecule type" value="Genomic_DNA"/>
</dbReference>
<dbReference type="EMBL" id="CP011056">
    <property type="protein sequence ID" value="AKA76456.1"/>
    <property type="molecule type" value="Genomic_DNA"/>
</dbReference>
<evidence type="ECO:0000313" key="9">
    <source>
        <dbReference type="EMBL" id="AZF78707.1"/>
    </source>
</evidence>
<dbReference type="KEGG" id="ssof:SULC_1480"/>
<evidence type="ECO:0000313" key="15">
    <source>
        <dbReference type="Proteomes" id="UP000033085"/>
    </source>
</evidence>
<dbReference type="Proteomes" id="UP000594632">
    <property type="component" value="Chromosome"/>
</dbReference>
<evidence type="ECO:0000313" key="25">
    <source>
        <dbReference type="Proteomes" id="UP000594632"/>
    </source>
</evidence>
<dbReference type="Proteomes" id="UP000282269">
    <property type="component" value="Chromosome"/>
</dbReference>
<evidence type="ECO:0000313" key="23">
    <source>
        <dbReference type="Proteomes" id="UP000278715"/>
    </source>
</evidence>
<name>A0A0E3MAC6_SACSO</name>
<evidence type="ECO:0000313" key="4">
    <source>
        <dbReference type="EMBL" id="AKA79149.1"/>
    </source>
</evidence>
<evidence type="ECO:0000313" key="19">
    <source>
        <dbReference type="Proteomes" id="UP000269431"/>
    </source>
</evidence>
<dbReference type="Proteomes" id="UP000033085">
    <property type="component" value="Chromosome"/>
</dbReference>
<dbReference type="KEGG" id="ssoa:SULA_1481"/>
<dbReference type="EMBL" id="CP033241">
    <property type="protein sequence ID" value="AZF83946.1"/>
    <property type="molecule type" value="Genomic_DNA"/>
</dbReference>
<evidence type="ECO:0000313" key="2">
    <source>
        <dbReference type="EMBL" id="AKA73759.1"/>
    </source>
</evidence>
<evidence type="ECO:0000313" key="7">
    <source>
        <dbReference type="EMBL" id="AZF73472.1"/>
    </source>
</evidence>
<accession>A0A0E3MAC6</accession>
<dbReference type="EMBL" id="CP033235">
    <property type="protein sequence ID" value="AZF68232.1"/>
    <property type="molecule type" value="Genomic_DNA"/>
</dbReference>
<dbReference type="OrthoDB" id="36731at2157"/>
<evidence type="ECO:0000259" key="1">
    <source>
        <dbReference type="Pfam" id="PF01978"/>
    </source>
</evidence>
<dbReference type="AlphaFoldDB" id="A0A0E3MAC6"/>
<reference evidence="13" key="2">
    <citation type="submission" date="2016-04" db="EMBL/GenBank/DDBJ databases">
        <authorList>
            <person name="Evans L.H."/>
            <person name="Alamgir A."/>
            <person name="Owens N."/>
            <person name="Weber N.D."/>
            <person name="Virtaneva K."/>
            <person name="Barbian K."/>
            <person name="Babar A."/>
            <person name="Rosenke K."/>
        </authorList>
    </citation>
    <scope>NUCLEOTIDE SEQUENCE</scope>
    <source>
        <strain evidence="13">P1</strain>
    </source>
</reference>
<evidence type="ECO:0000313" key="14">
    <source>
        <dbReference type="Proteomes" id="UP000033057"/>
    </source>
</evidence>
<reference evidence="12 25" key="6">
    <citation type="journal article" date="2020" name="Nat. Commun.">
        <title>The structures of two archaeal type IV pili illuminate evolutionary relationships.</title>
        <authorList>
            <person name="Wang F."/>
            <person name="Baquero D.P."/>
            <person name="Su Z."/>
            <person name="Beltran L.C."/>
            <person name="Prangishvili D."/>
            <person name="Krupovic M."/>
            <person name="Egelman E.H."/>
        </authorList>
    </citation>
    <scope>NUCLEOTIDE SEQUENCE [LARGE SCALE GENOMIC DNA]</scope>
    <source>
        <strain evidence="12 25">POZ149</strain>
    </source>
</reference>
<dbReference type="PATRIC" id="fig|2287.6.peg.1523"/>
<evidence type="ECO:0000313" key="13">
    <source>
        <dbReference type="EMBL" id="SAI83995.1"/>
    </source>
</evidence>
<dbReference type="Proteomes" id="UP000273443">
    <property type="component" value="Chromosome"/>
</dbReference>
<dbReference type="Proteomes" id="UP000267993">
    <property type="component" value="Chromosome"/>
</dbReference>
<dbReference type="OMA" id="RPKYVYS"/>
<dbReference type="EMBL" id="CP033237">
    <property type="protein sequence ID" value="AZF73472.1"/>
    <property type="molecule type" value="Genomic_DNA"/>
</dbReference>
<dbReference type="EMBL" id="CP033240">
    <property type="protein sequence ID" value="AZF81310.1"/>
    <property type="molecule type" value="Genomic_DNA"/>
</dbReference>
<reference evidence="17" key="3">
    <citation type="submission" date="2016-04" db="EMBL/GenBank/DDBJ databases">
        <authorList>
            <person name="Shah S.A."/>
            <person name="Garrett R.A."/>
        </authorList>
    </citation>
    <scope>NUCLEOTIDE SEQUENCE [LARGE SCALE GENOMIC DNA]</scope>
    <source>
        <strain evidence="17">ATCC 35091 / DSM 1616 / JCM 8930 / NBRC 15331 / P1</strain>
    </source>
</reference>
<evidence type="ECO:0000313" key="22">
    <source>
        <dbReference type="Proteomes" id="UP000275843"/>
    </source>
</evidence>
<proteinExistence type="predicted"/>
<evidence type="ECO:0000313" key="3">
    <source>
        <dbReference type="EMBL" id="AKA76456.1"/>
    </source>
</evidence>
<evidence type="ECO:0000313" key="17">
    <source>
        <dbReference type="Proteomes" id="UP000076770"/>
    </source>
</evidence>
<evidence type="ECO:0000313" key="10">
    <source>
        <dbReference type="EMBL" id="AZF81310.1"/>
    </source>
</evidence>
<dbReference type="KEGG" id="ssol:SULB_1482"/>
<dbReference type="RefSeq" id="WP_009988699.1">
    <property type="nucleotide sequence ID" value="NZ_CP011055.2"/>
</dbReference>
<evidence type="ECO:0000313" key="6">
    <source>
        <dbReference type="EMBL" id="AZF70852.1"/>
    </source>
</evidence>
<evidence type="ECO:0000313" key="11">
    <source>
        <dbReference type="EMBL" id="AZF83946.1"/>
    </source>
</evidence>
<dbReference type="GeneID" id="1455593"/>
<dbReference type="InterPro" id="IPR036390">
    <property type="entry name" value="WH_DNA-bd_sf"/>
</dbReference>
<dbReference type="Pfam" id="PF01978">
    <property type="entry name" value="TrmB"/>
    <property type="match status" value="1"/>
</dbReference>
<dbReference type="Proteomes" id="UP000278715">
    <property type="component" value="Chromosome"/>
</dbReference>
<reference evidence="18 19" key="4">
    <citation type="journal article" date="2018" name="Proc. Natl. Acad. Sci. U.S.A.">
        <title>Nonmutational mechanism of inheritance in the Archaeon Sulfolobus solfataricus.</title>
        <authorList>
            <person name="Payne S."/>
            <person name="McCarthy S."/>
            <person name="Johnson T."/>
            <person name="North E."/>
            <person name="Blum P."/>
        </authorList>
    </citation>
    <scope>NUCLEOTIDE SEQUENCE [LARGE SCALE GENOMIC DNA]</scope>
    <source>
        <strain evidence="6 18">SARC-H</strain>
        <strain evidence="7 22">SARC-I</strain>
        <strain evidence="9 23">SARC-N</strain>
        <strain evidence="10 24">SARC-O</strain>
        <strain evidence="11 19">SUL120</strain>
        <strain evidence="5 20">SULG</strain>
        <strain evidence="8 21">SULM</strain>
    </source>
</reference>
<dbReference type="EMBL" id="CP033238">
    <property type="protein sequence ID" value="AZF76096.1"/>
    <property type="molecule type" value="Genomic_DNA"/>
</dbReference>
<evidence type="ECO:0000313" key="5">
    <source>
        <dbReference type="EMBL" id="AZF68232.1"/>
    </source>
</evidence>
<dbReference type="EMBL" id="LT549890">
    <property type="protein sequence ID" value="SAI83995.1"/>
    <property type="molecule type" value="Genomic_DNA"/>
</dbReference>
<dbReference type="Proteomes" id="UP000033106">
    <property type="component" value="Chromosome"/>
</dbReference>
<dbReference type="Gene3D" id="1.10.10.10">
    <property type="entry name" value="Winged helix-like DNA-binding domain superfamily/Winged helix DNA-binding domain"/>
    <property type="match status" value="1"/>
</dbReference>
<dbReference type="Proteomes" id="UP000076770">
    <property type="component" value="Chromosome i"/>
</dbReference>
<reference evidence="2" key="5">
    <citation type="submission" date="2018-10" db="EMBL/GenBank/DDBJ databases">
        <authorList>
            <person name="McCarthy S."/>
            <person name="Gradnigo J."/>
            <person name="Johnson T."/>
            <person name="Payne S."/>
            <person name="Lipzen A."/>
            <person name="Schackwitz W."/>
            <person name="Martin J."/>
            <person name="Moriyama E."/>
            <person name="Blum P."/>
        </authorList>
    </citation>
    <scope>NUCLEOTIDE SEQUENCE</scope>
    <source>
        <strain evidence="2">SARC-B</strain>
        <strain evidence="3">SARC-C</strain>
        <strain evidence="4">SULA</strain>
    </source>
</reference>
<dbReference type="InterPro" id="IPR002831">
    <property type="entry name" value="Tscrpt_reg_TrmB_N"/>
</dbReference>
<evidence type="ECO:0000313" key="18">
    <source>
        <dbReference type="Proteomes" id="UP000267993"/>
    </source>
</evidence>
<dbReference type="Proteomes" id="UP000033057">
    <property type="component" value="Chromosome"/>
</dbReference>
<dbReference type="Proteomes" id="UP000273194">
    <property type="component" value="Chromosome"/>
</dbReference>
<sequence length="116" mass="12890">MSIEISEKSFLLKRFLIVAYGLSEADVDAFIKIVSSETGKDVDAIAGELGISKSRASLILKKLADAGLVEKEKTSVSRGGRPKFLYRINKEELKKKLIKRSEETCKDLHTIISSFL</sequence>
<feature type="domain" description="Transcription regulator TrmB N-terminal" evidence="1">
    <location>
        <begin position="19"/>
        <end position="87"/>
    </location>
</feature>
<organism evidence="2 15">
    <name type="scientific">Saccharolobus solfataricus</name>
    <name type="common">Sulfolobus solfataricus</name>
    <dbReference type="NCBI Taxonomy" id="2287"/>
    <lineage>
        <taxon>Archaea</taxon>
        <taxon>Thermoproteota</taxon>
        <taxon>Thermoprotei</taxon>
        <taxon>Sulfolobales</taxon>
        <taxon>Sulfolobaceae</taxon>
        <taxon>Saccharolobus</taxon>
    </lineage>
</organism>
<dbReference type="EMBL" id="CP011057">
    <property type="protein sequence ID" value="AKA79149.1"/>
    <property type="molecule type" value="Genomic_DNA"/>
</dbReference>
<protein>
    <submittedName>
        <fullName evidence="2">MarR family transcriptional regulator</fullName>
    </submittedName>
    <submittedName>
        <fullName evidence="13">TrmB family transcriptional regulator</fullName>
    </submittedName>
</protein>
<reference evidence="14 15" key="1">
    <citation type="journal article" date="2015" name="Genome Announc.">
        <title>Complete Genome Sequence of Sulfolobus solfataricus Strain 98/2 and Evolved Derivatives.</title>
        <authorList>
            <person name="McCarthy S."/>
            <person name="Gradnigo J."/>
            <person name="Johnson T."/>
            <person name="Payne S."/>
            <person name="Lipzen A."/>
            <person name="Martin J."/>
            <person name="Schackwitz W."/>
            <person name="Moriyama E."/>
            <person name="Blum P."/>
        </authorList>
    </citation>
    <scope>NUCLEOTIDE SEQUENCE [LARGE SCALE GENOMIC DNA]</scope>
    <source>
        <strain evidence="14">98/2 SULC</strain>
        <strain evidence="2">SARC-B</strain>
        <strain evidence="3">SARC-C</strain>
        <strain evidence="4 16">SULA</strain>
        <strain evidence="15">SULB</strain>
    </source>
</reference>